<dbReference type="AlphaFoldDB" id="A0A366M7J4"/>
<reference evidence="3 4" key="1">
    <citation type="submission" date="2018-06" db="EMBL/GenBank/DDBJ databases">
        <title>Sphaerisporangium craniellae sp. nov., isolated from a marine sponge in the South China Sea.</title>
        <authorList>
            <person name="Li L."/>
        </authorList>
    </citation>
    <scope>NUCLEOTIDE SEQUENCE [LARGE SCALE GENOMIC DNA]</scope>
    <source>
        <strain evidence="3 4">LHW63015</strain>
    </source>
</reference>
<feature type="transmembrane region" description="Helical" evidence="2">
    <location>
        <begin position="195"/>
        <end position="213"/>
    </location>
</feature>
<evidence type="ECO:0000313" key="4">
    <source>
        <dbReference type="Proteomes" id="UP000253303"/>
    </source>
</evidence>
<keyword evidence="2" id="KW-0472">Membrane</keyword>
<feature type="transmembrane region" description="Helical" evidence="2">
    <location>
        <begin position="134"/>
        <end position="154"/>
    </location>
</feature>
<name>A0A366M7J4_9ACTN</name>
<accession>A0A366M7J4</accession>
<dbReference type="Pfam" id="PF06197">
    <property type="entry name" value="DUF998"/>
    <property type="match status" value="1"/>
</dbReference>
<protein>
    <submittedName>
        <fullName evidence="3">DUF998 domain-containing protein</fullName>
    </submittedName>
</protein>
<keyword evidence="2" id="KW-1133">Transmembrane helix</keyword>
<feature type="region of interest" description="Disordered" evidence="1">
    <location>
        <begin position="222"/>
        <end position="254"/>
    </location>
</feature>
<feature type="transmembrane region" description="Helical" evidence="2">
    <location>
        <begin position="57"/>
        <end position="78"/>
    </location>
</feature>
<evidence type="ECO:0000313" key="3">
    <source>
        <dbReference type="EMBL" id="RBQ21803.1"/>
    </source>
</evidence>
<feature type="transmembrane region" description="Helical" evidence="2">
    <location>
        <begin position="16"/>
        <end position="37"/>
    </location>
</feature>
<dbReference type="Proteomes" id="UP000253303">
    <property type="component" value="Unassembled WGS sequence"/>
</dbReference>
<sequence>MGTSPAAPTGKPARTLLTCGVIAGPLFIAAFLIEGATRTGYDPMRHPVSSLALGDLGWTQTLNFLVCGLLTTAFAIGVRRAQGGFWAPLLIGVWAVAMVLAGVFTGDPISGYPAGTPALRPEYSGLPALLHDAVAVPGFAALTIAGIVVAVRFARRRRYGWAAYSAATAVVFTTSLVLSQLGFDQLEPWVNHAGLLQRTAIVTAWTWLTLLGLRLRRAGFPAPHNPENPEDPTPARKPVLPNGPAGARSASAAQ</sequence>
<evidence type="ECO:0000256" key="1">
    <source>
        <dbReference type="SAM" id="MobiDB-lite"/>
    </source>
</evidence>
<comment type="caution">
    <text evidence="3">The sequence shown here is derived from an EMBL/GenBank/DDBJ whole genome shotgun (WGS) entry which is preliminary data.</text>
</comment>
<dbReference type="InterPro" id="IPR009339">
    <property type="entry name" value="DUF998"/>
</dbReference>
<dbReference type="EMBL" id="QMEY01000001">
    <property type="protein sequence ID" value="RBQ21803.1"/>
    <property type="molecule type" value="Genomic_DNA"/>
</dbReference>
<feature type="transmembrane region" description="Helical" evidence="2">
    <location>
        <begin position="161"/>
        <end position="183"/>
    </location>
</feature>
<gene>
    <name evidence="3" type="ORF">DP939_03715</name>
</gene>
<evidence type="ECO:0000256" key="2">
    <source>
        <dbReference type="SAM" id="Phobius"/>
    </source>
</evidence>
<keyword evidence="4" id="KW-1185">Reference proteome</keyword>
<keyword evidence="2" id="KW-0812">Transmembrane</keyword>
<dbReference type="OrthoDB" id="8159487at2"/>
<feature type="transmembrane region" description="Helical" evidence="2">
    <location>
        <begin position="85"/>
        <end position="104"/>
    </location>
</feature>
<organism evidence="3 4">
    <name type="scientific">Spongiactinospora rosea</name>
    <dbReference type="NCBI Taxonomy" id="2248750"/>
    <lineage>
        <taxon>Bacteria</taxon>
        <taxon>Bacillati</taxon>
        <taxon>Actinomycetota</taxon>
        <taxon>Actinomycetes</taxon>
        <taxon>Streptosporangiales</taxon>
        <taxon>Streptosporangiaceae</taxon>
        <taxon>Spongiactinospora</taxon>
    </lineage>
</organism>
<dbReference type="RefSeq" id="WP_113978839.1">
    <property type="nucleotide sequence ID" value="NZ_QMEY01000001.1"/>
</dbReference>
<proteinExistence type="predicted"/>